<dbReference type="Proteomes" id="UP000035642">
    <property type="component" value="Unassembled WGS sequence"/>
</dbReference>
<dbReference type="GO" id="GO:0016616">
    <property type="term" value="F:oxidoreductase activity, acting on the CH-OH group of donors, NAD or NADP as acceptor"/>
    <property type="evidence" value="ECO:0007669"/>
    <property type="project" value="InterPro"/>
</dbReference>
<feature type="domain" description="3-beta hydroxysteroid dehydrogenase/isomerase" evidence="4">
    <location>
        <begin position="153"/>
        <end position="269"/>
    </location>
</feature>
<evidence type="ECO:0000259" key="4">
    <source>
        <dbReference type="Pfam" id="PF01073"/>
    </source>
</evidence>
<evidence type="ECO:0000313" key="6">
    <source>
        <dbReference type="WBParaSite" id="ACAC_0001166101-mRNA-1"/>
    </source>
</evidence>
<accession>A0A0K0DJP9</accession>
<dbReference type="AlphaFoldDB" id="A0A0K0DJP9"/>
<reference evidence="6" key="2">
    <citation type="submission" date="2016-04" db="UniProtKB">
        <authorList>
            <consortium name="WormBaseParasite"/>
        </authorList>
    </citation>
    <scope>IDENTIFICATION</scope>
</reference>
<dbReference type="GO" id="GO:0006694">
    <property type="term" value="P:steroid biosynthetic process"/>
    <property type="evidence" value="ECO:0007669"/>
    <property type="project" value="InterPro"/>
</dbReference>
<keyword evidence="5" id="KW-1185">Reference proteome</keyword>
<evidence type="ECO:0000256" key="1">
    <source>
        <dbReference type="ARBA" id="ARBA00009219"/>
    </source>
</evidence>
<dbReference type="WBParaSite" id="ACAC_0001166101-mRNA-1">
    <property type="protein sequence ID" value="ACAC_0001166101-mRNA-1"/>
    <property type="gene ID" value="ACAC_0001166101"/>
</dbReference>
<sequence>MEVVAVTGASGLVGRFVVDRLLKCGRYKEIRLIDRKPSARTDADDVRVRPFVLDLVDEGALERALNGCNSVVHCAHAAMPWKYIDRKTNDDIWRDNLSVHVGDAYSALPIEDNYGLGEYVFKYRNSQHAGERYLMLRKNMMNDYPGNYILGEYGESHTRAEMYARNAVARARSGPSLQGVFLRPVHVYAEQGSSSWITLMEMAQEGHVPYVKGDRRGLHQFIYAGNLAAIVDRCLLLLAKEPDRVNSEIVYCVDETSVIPFRDFLEQRVRSPRFSSQVAISFEKAFLQQSLNYIKHTLGFEVPKNALSFTMFRFLFAKTIGFSNRKQRLLLDFVPEVMKIF</sequence>
<comment type="similarity">
    <text evidence="1 3">Belongs to the 3-beta-HSD family.</text>
</comment>
<evidence type="ECO:0000256" key="2">
    <source>
        <dbReference type="ARBA" id="ARBA00023002"/>
    </source>
</evidence>
<dbReference type="SUPFAM" id="SSF51735">
    <property type="entry name" value="NAD(P)-binding Rossmann-fold domains"/>
    <property type="match status" value="1"/>
</dbReference>
<feature type="domain" description="3-beta hydroxysteroid dehydrogenase/isomerase" evidence="4">
    <location>
        <begin position="5"/>
        <end position="82"/>
    </location>
</feature>
<keyword evidence="2 3" id="KW-0560">Oxidoreductase</keyword>
<dbReference type="PANTHER" id="PTHR43245">
    <property type="entry name" value="BIFUNCTIONAL POLYMYXIN RESISTANCE PROTEIN ARNA"/>
    <property type="match status" value="1"/>
</dbReference>
<organism evidence="5 6">
    <name type="scientific">Angiostrongylus cantonensis</name>
    <name type="common">Rat lungworm</name>
    <dbReference type="NCBI Taxonomy" id="6313"/>
    <lineage>
        <taxon>Eukaryota</taxon>
        <taxon>Metazoa</taxon>
        <taxon>Ecdysozoa</taxon>
        <taxon>Nematoda</taxon>
        <taxon>Chromadorea</taxon>
        <taxon>Rhabditida</taxon>
        <taxon>Rhabditina</taxon>
        <taxon>Rhabditomorpha</taxon>
        <taxon>Strongyloidea</taxon>
        <taxon>Metastrongylidae</taxon>
        <taxon>Angiostrongylus</taxon>
    </lineage>
</organism>
<dbReference type="InterPro" id="IPR050177">
    <property type="entry name" value="Lipid_A_modif_metabolic_enz"/>
</dbReference>
<evidence type="ECO:0000313" key="5">
    <source>
        <dbReference type="Proteomes" id="UP000035642"/>
    </source>
</evidence>
<name>A0A0K0DJP9_ANGCA</name>
<dbReference type="STRING" id="6313.A0A0K0DJP9"/>
<dbReference type="InterPro" id="IPR002225">
    <property type="entry name" value="3Beta_OHSteriod_DH/Estase"/>
</dbReference>
<dbReference type="Pfam" id="PF01073">
    <property type="entry name" value="3Beta_HSD"/>
    <property type="match status" value="2"/>
</dbReference>
<dbReference type="PANTHER" id="PTHR43245:SF51">
    <property type="entry name" value="SHORT CHAIN DEHYDROGENASE_REDUCTASE FAMILY 42E, MEMBER 2"/>
    <property type="match status" value="1"/>
</dbReference>
<protein>
    <submittedName>
        <fullName evidence="6">Epimerase domain-containing protein</fullName>
    </submittedName>
</protein>
<evidence type="ECO:0000256" key="3">
    <source>
        <dbReference type="RuleBase" id="RU004475"/>
    </source>
</evidence>
<dbReference type="InterPro" id="IPR036291">
    <property type="entry name" value="NAD(P)-bd_dom_sf"/>
</dbReference>
<reference evidence="5" key="1">
    <citation type="submission" date="2012-09" db="EMBL/GenBank/DDBJ databases">
        <authorList>
            <person name="Martin A.A."/>
        </authorList>
    </citation>
    <scope>NUCLEOTIDE SEQUENCE</scope>
</reference>
<proteinExistence type="inferred from homology"/>
<dbReference type="Gene3D" id="3.40.50.720">
    <property type="entry name" value="NAD(P)-binding Rossmann-like Domain"/>
    <property type="match status" value="2"/>
</dbReference>